<comment type="caution">
    <text evidence="2">The sequence shown here is derived from an EMBL/GenBank/DDBJ whole genome shotgun (WGS) entry which is preliminary data.</text>
</comment>
<dbReference type="AlphaFoldDB" id="A0A2T5G3P5"/>
<dbReference type="Gene3D" id="3.40.50.720">
    <property type="entry name" value="NAD(P)-binding Rossmann-like Domain"/>
    <property type="match status" value="1"/>
</dbReference>
<dbReference type="Pfam" id="PF03720">
    <property type="entry name" value="UDPG_MGDP_dh_C"/>
    <property type="match status" value="1"/>
</dbReference>
<gene>
    <name evidence="2" type="ORF">HSCHL_2563</name>
</gene>
<feature type="domain" description="UDP-glucose/GDP-mannose dehydrogenase C-terminal" evidence="1">
    <location>
        <begin position="2"/>
        <end position="52"/>
    </location>
</feature>
<dbReference type="InterPro" id="IPR014027">
    <property type="entry name" value="UDP-Glc/GDP-Man_DH_C"/>
</dbReference>
<name>A0A2T5G3P5_HYDSH</name>
<dbReference type="SUPFAM" id="SSF52413">
    <property type="entry name" value="UDP-glucose/GDP-mannose dehydrogenase C-terminal domain"/>
    <property type="match status" value="1"/>
</dbReference>
<sequence>MTFVSDPYAAAEGADALLLATEWAEYRRLDLPRLRGLMRTPVFLDGRNVYAPEAVRAAGLMYLGVGR</sequence>
<dbReference type="GO" id="GO:0051287">
    <property type="term" value="F:NAD binding"/>
    <property type="evidence" value="ECO:0007669"/>
    <property type="project" value="InterPro"/>
</dbReference>
<accession>A0A2T5G3P5</accession>
<evidence type="ECO:0000313" key="3">
    <source>
        <dbReference type="Proteomes" id="UP000244180"/>
    </source>
</evidence>
<dbReference type="EMBL" id="PEBV01000072">
    <property type="protein sequence ID" value="PTQ50808.1"/>
    <property type="molecule type" value="Genomic_DNA"/>
</dbReference>
<evidence type="ECO:0000259" key="1">
    <source>
        <dbReference type="SMART" id="SM00984"/>
    </source>
</evidence>
<dbReference type="PANTHER" id="PTHR43750">
    <property type="entry name" value="UDP-GLUCOSE 6-DEHYDROGENASE TUAD"/>
    <property type="match status" value="1"/>
</dbReference>
<organism evidence="2 3">
    <name type="scientific">Hydrogenibacillus schlegelii</name>
    <name type="common">Bacillus schlegelii</name>
    <dbReference type="NCBI Taxonomy" id="1484"/>
    <lineage>
        <taxon>Bacteria</taxon>
        <taxon>Bacillati</taxon>
        <taxon>Bacillota</taxon>
        <taxon>Bacilli</taxon>
        <taxon>Bacillales</taxon>
        <taxon>Bacillales Family X. Incertae Sedis</taxon>
        <taxon>Hydrogenibacillus</taxon>
    </lineage>
</organism>
<dbReference type="PANTHER" id="PTHR43750:SF3">
    <property type="entry name" value="UDP-GLUCOSE 6-DEHYDROGENASE TUAD"/>
    <property type="match status" value="1"/>
</dbReference>
<dbReference type="InterPro" id="IPR036220">
    <property type="entry name" value="UDP-Glc/GDP-Man_DH_C_sf"/>
</dbReference>
<dbReference type="Proteomes" id="UP000244180">
    <property type="component" value="Unassembled WGS sequence"/>
</dbReference>
<dbReference type="SMART" id="SM00984">
    <property type="entry name" value="UDPG_MGDP_dh_C"/>
    <property type="match status" value="1"/>
</dbReference>
<dbReference type="GO" id="GO:0016616">
    <property type="term" value="F:oxidoreductase activity, acting on the CH-OH group of donors, NAD or NADP as acceptor"/>
    <property type="evidence" value="ECO:0007669"/>
    <property type="project" value="InterPro"/>
</dbReference>
<protein>
    <submittedName>
        <fullName evidence="2">UDP-glucose 6-dehydrogenase</fullName>
    </submittedName>
</protein>
<proteinExistence type="predicted"/>
<evidence type="ECO:0000313" key="2">
    <source>
        <dbReference type="EMBL" id="PTQ50808.1"/>
    </source>
</evidence>
<reference evidence="2 3" key="1">
    <citation type="submission" date="2017-08" db="EMBL/GenBank/DDBJ databases">
        <title>Burning lignite coal seam in the remote Altai Mountains harbors a hydrogen-driven thermophilic microbial community.</title>
        <authorList>
            <person name="Kadnikov V.V."/>
            <person name="Mardanov A.V."/>
            <person name="Ivasenko D."/>
            <person name="Beletsky A.V."/>
            <person name="Karnachuk O.V."/>
            <person name="Ravin N.V."/>
        </authorList>
    </citation>
    <scope>NUCLEOTIDE SEQUENCE [LARGE SCALE GENOMIC DNA]</scope>
    <source>
        <strain evidence="2">AL33</strain>
    </source>
</reference>